<dbReference type="RefSeq" id="WP_054327097.1">
    <property type="nucleotide sequence ID" value="NZ_JACOPL010000005.1"/>
</dbReference>
<evidence type="ECO:0000256" key="6">
    <source>
        <dbReference type="ARBA" id="ARBA00022795"/>
    </source>
</evidence>
<dbReference type="GO" id="GO:0044781">
    <property type="term" value="P:bacterial-type flagellum organization"/>
    <property type="evidence" value="ECO:0007669"/>
    <property type="project" value="UniProtKB-UniRule"/>
</dbReference>
<reference evidence="13" key="1">
    <citation type="submission" date="2020-08" db="EMBL/GenBank/DDBJ databases">
        <title>Genome public.</title>
        <authorList>
            <person name="Liu C."/>
            <person name="Sun Q."/>
        </authorList>
    </citation>
    <scope>NUCLEOTIDE SEQUENCE</scope>
    <source>
        <strain evidence="13">NSJ-28</strain>
    </source>
</reference>
<gene>
    <name evidence="12 13" type="primary">fliP</name>
    <name evidence="13" type="ORF">H8S45_06455</name>
</gene>
<keyword evidence="11 12" id="KW-1006">Bacterial flagellum protein export</keyword>
<dbReference type="PROSITE" id="PS01060">
    <property type="entry name" value="FLIP_1"/>
    <property type="match status" value="1"/>
</dbReference>
<keyword evidence="13" id="KW-0282">Flagellum</keyword>
<feature type="transmembrane region" description="Helical" evidence="12">
    <location>
        <begin position="164"/>
        <end position="188"/>
    </location>
</feature>
<organism evidence="13 14">
    <name type="scientific">Agathobaculum faecis</name>
    <dbReference type="NCBI Taxonomy" id="2763013"/>
    <lineage>
        <taxon>Bacteria</taxon>
        <taxon>Bacillati</taxon>
        <taxon>Bacillota</taxon>
        <taxon>Clostridia</taxon>
        <taxon>Eubacteriales</taxon>
        <taxon>Butyricicoccaceae</taxon>
        <taxon>Agathobaculum</taxon>
    </lineage>
</organism>
<dbReference type="PRINTS" id="PR00951">
    <property type="entry name" value="FLGBIOSNFLIP"/>
</dbReference>
<keyword evidence="4 12" id="KW-1003">Cell membrane</keyword>
<comment type="subcellular location">
    <subcellularLocation>
        <location evidence="12">Cell membrane</location>
        <topology evidence="12">Multi-pass membrane protein</topology>
    </subcellularLocation>
    <subcellularLocation>
        <location evidence="12">Bacterial flagellum basal body</location>
    </subcellularLocation>
</comment>
<evidence type="ECO:0000256" key="5">
    <source>
        <dbReference type="ARBA" id="ARBA00022692"/>
    </source>
</evidence>
<evidence type="ECO:0000256" key="3">
    <source>
        <dbReference type="ARBA" id="ARBA00022448"/>
    </source>
</evidence>
<keyword evidence="13" id="KW-0969">Cilium</keyword>
<comment type="similarity">
    <text evidence="1 12">Belongs to the FliP/MopC/SpaP family.</text>
</comment>
<evidence type="ECO:0000256" key="11">
    <source>
        <dbReference type="ARBA" id="ARBA00023225"/>
    </source>
</evidence>
<dbReference type="GO" id="GO:0005886">
    <property type="term" value="C:plasma membrane"/>
    <property type="evidence" value="ECO:0007669"/>
    <property type="project" value="UniProtKB-SubCell"/>
</dbReference>
<evidence type="ECO:0000313" key="13">
    <source>
        <dbReference type="EMBL" id="MBC5725097.1"/>
    </source>
</evidence>
<keyword evidence="3 12" id="KW-0813">Transport</keyword>
<evidence type="ECO:0000256" key="1">
    <source>
        <dbReference type="ARBA" id="ARBA00006257"/>
    </source>
</evidence>
<comment type="function">
    <text evidence="12">Plays a role in the flagellum-specific transport system.</text>
</comment>
<evidence type="ECO:0000256" key="4">
    <source>
        <dbReference type="ARBA" id="ARBA00022475"/>
    </source>
</evidence>
<dbReference type="PRINTS" id="PR01302">
    <property type="entry name" value="TYPE3IMPPROT"/>
</dbReference>
<evidence type="ECO:0000256" key="10">
    <source>
        <dbReference type="ARBA" id="ARBA00023143"/>
    </source>
</evidence>
<evidence type="ECO:0000313" key="14">
    <source>
        <dbReference type="Proteomes" id="UP000606499"/>
    </source>
</evidence>
<dbReference type="InterPro" id="IPR005837">
    <property type="entry name" value="FliP"/>
</dbReference>
<proteinExistence type="inferred from homology"/>
<dbReference type="AlphaFoldDB" id="A0A923RVJ7"/>
<keyword evidence="5 12" id="KW-0812">Transmembrane</keyword>
<keyword evidence="6 12" id="KW-1005">Bacterial flagellum biogenesis</keyword>
<keyword evidence="8 12" id="KW-1133">Transmembrane helix</keyword>
<evidence type="ECO:0000256" key="7">
    <source>
        <dbReference type="ARBA" id="ARBA00022927"/>
    </source>
</evidence>
<keyword evidence="7 12" id="KW-0653">Protein transport</keyword>
<dbReference type="GO" id="GO:0009425">
    <property type="term" value="C:bacterial-type flagellum basal body"/>
    <property type="evidence" value="ECO:0007669"/>
    <property type="project" value="UniProtKB-SubCell"/>
</dbReference>
<evidence type="ECO:0000256" key="2">
    <source>
        <dbReference type="ARBA" id="ARBA00021714"/>
    </source>
</evidence>
<dbReference type="InterPro" id="IPR005838">
    <property type="entry name" value="T3SS_IM_P"/>
</dbReference>
<name>A0A923RVJ7_9FIRM</name>
<feature type="transmembrane region" description="Helical" evidence="12">
    <location>
        <begin position="200"/>
        <end position="220"/>
    </location>
</feature>
<dbReference type="GO" id="GO:0009306">
    <property type="term" value="P:protein secretion"/>
    <property type="evidence" value="ECO:0007669"/>
    <property type="project" value="UniProtKB-UniRule"/>
</dbReference>
<protein>
    <recommendedName>
        <fullName evidence="2 12">Flagellar biosynthetic protein FliP</fullName>
    </recommendedName>
</protein>
<keyword evidence="14" id="KW-1185">Reference proteome</keyword>
<dbReference type="NCBIfam" id="NF009438">
    <property type="entry name" value="PRK12797.1"/>
    <property type="match status" value="1"/>
</dbReference>
<dbReference type="PANTHER" id="PTHR30587">
    <property type="entry name" value="FLAGELLAR BIOSYNTHETIC PROTEIN FLIP"/>
    <property type="match status" value="1"/>
</dbReference>
<evidence type="ECO:0000256" key="9">
    <source>
        <dbReference type="ARBA" id="ARBA00023136"/>
    </source>
</evidence>
<feature type="transmembrane region" description="Helical" evidence="12">
    <location>
        <begin position="60"/>
        <end position="79"/>
    </location>
</feature>
<dbReference type="EMBL" id="JACOPL010000005">
    <property type="protein sequence ID" value="MBC5725097.1"/>
    <property type="molecule type" value="Genomic_DNA"/>
</dbReference>
<dbReference type="PANTHER" id="PTHR30587:SF0">
    <property type="entry name" value="FLAGELLAR BIOSYNTHETIC PROTEIN FLIP"/>
    <property type="match status" value="1"/>
</dbReference>
<dbReference type="NCBIfam" id="TIGR01103">
    <property type="entry name" value="fliP"/>
    <property type="match status" value="1"/>
</dbReference>
<keyword evidence="13" id="KW-0966">Cell projection</keyword>
<feature type="transmembrane region" description="Helical" evidence="12">
    <location>
        <begin position="20"/>
        <end position="48"/>
    </location>
</feature>
<dbReference type="Proteomes" id="UP000606499">
    <property type="component" value="Unassembled WGS sequence"/>
</dbReference>
<dbReference type="Pfam" id="PF00813">
    <property type="entry name" value="FliP"/>
    <property type="match status" value="1"/>
</dbReference>
<keyword evidence="9 12" id="KW-0472">Membrane</keyword>
<evidence type="ECO:0000256" key="12">
    <source>
        <dbReference type="RuleBase" id="RU362069"/>
    </source>
</evidence>
<sequence length="221" mass="24874">MPEGLINVNGDNVQTLEVLFLTTVIALLPSILVMMTSFTRIIISLSFLRSAIGTQQNPPNMVLIGIALFLTLFIMNPVLTEIQQNAYEPYRQQAITQEQAIERAEVPLKRFMLRQTEQSSLNMFCDLAQVDAPASEEEAMALSMRVVVPSYMTSELKRAFEIGFFLYIPFMLIDIVVSSTLMSMGMIMLPPAMISMPFKLLLFVTVDGWQLLFSTLAQGFR</sequence>
<keyword evidence="10" id="KW-0975">Bacterial flagellum</keyword>
<comment type="caution">
    <text evidence="13">The sequence shown here is derived from an EMBL/GenBank/DDBJ whole genome shotgun (WGS) entry which is preliminary data.</text>
</comment>
<dbReference type="PROSITE" id="PS01061">
    <property type="entry name" value="FLIP_2"/>
    <property type="match status" value="1"/>
</dbReference>
<evidence type="ECO:0000256" key="8">
    <source>
        <dbReference type="ARBA" id="ARBA00022989"/>
    </source>
</evidence>
<accession>A0A923RVJ7</accession>